<proteinExistence type="predicted"/>
<protein>
    <recommendedName>
        <fullName evidence="1">YopX protein domain-containing protein</fullName>
    </recommendedName>
</protein>
<dbReference type="Proteomes" id="UP000624041">
    <property type="component" value="Unassembled WGS sequence"/>
</dbReference>
<feature type="domain" description="YopX protein" evidence="1">
    <location>
        <begin position="30"/>
        <end position="150"/>
    </location>
</feature>
<organism evidence="2 3">
    <name type="scientific">Oceanobacillus indicireducens</name>
    <dbReference type="NCBI Taxonomy" id="1004261"/>
    <lineage>
        <taxon>Bacteria</taxon>
        <taxon>Bacillati</taxon>
        <taxon>Bacillota</taxon>
        <taxon>Bacilli</taxon>
        <taxon>Bacillales</taxon>
        <taxon>Bacillaceae</taxon>
        <taxon>Oceanobacillus</taxon>
    </lineage>
</organism>
<dbReference type="InterPro" id="IPR023385">
    <property type="entry name" value="YopX-like_C"/>
</dbReference>
<gene>
    <name evidence="2" type="ORF">GCM10007971_36330</name>
</gene>
<comment type="caution">
    <text evidence="2">The sequence shown here is derived from an EMBL/GenBank/DDBJ whole genome shotgun (WGS) entry which is preliminary data.</text>
</comment>
<dbReference type="EMBL" id="BMOS01000045">
    <property type="protein sequence ID" value="GGN66398.1"/>
    <property type="molecule type" value="Genomic_DNA"/>
</dbReference>
<sequence length="154" mass="17943">MREIKVRGYAVEEMIDSQWIYGTGVHKTTFTDEYAKETGKKYEYFIWTEMGWVEVLGESIGQYTGLKDKNGKEIYENDITYFGGAYCIVRFGEHGVPSIEDMEYVDMATGFYLEPQETIEPFNMTVPLNERYAKDLVVIGNIFEHSHLLEQHHD</sequence>
<dbReference type="AlphaFoldDB" id="A0A918D4G9"/>
<reference evidence="2" key="2">
    <citation type="submission" date="2020-09" db="EMBL/GenBank/DDBJ databases">
        <authorList>
            <person name="Sun Q."/>
            <person name="Ohkuma M."/>
        </authorList>
    </citation>
    <scope>NUCLEOTIDE SEQUENCE</scope>
    <source>
        <strain evidence="2">JCM 17251</strain>
    </source>
</reference>
<evidence type="ECO:0000313" key="2">
    <source>
        <dbReference type="EMBL" id="GGN66398.1"/>
    </source>
</evidence>
<dbReference type="InterPro" id="IPR019096">
    <property type="entry name" value="YopX_protein"/>
</dbReference>
<keyword evidence="3" id="KW-1185">Reference proteome</keyword>
<name>A0A918D4G9_9BACI</name>
<dbReference type="Pfam" id="PF09643">
    <property type="entry name" value="YopX"/>
    <property type="match status" value="1"/>
</dbReference>
<evidence type="ECO:0000259" key="1">
    <source>
        <dbReference type="Pfam" id="PF09643"/>
    </source>
</evidence>
<reference evidence="2" key="1">
    <citation type="journal article" date="2014" name="Int. J. Syst. Evol. Microbiol.">
        <title>Complete genome sequence of Corynebacterium casei LMG S-19264T (=DSM 44701T), isolated from a smear-ripened cheese.</title>
        <authorList>
            <consortium name="US DOE Joint Genome Institute (JGI-PGF)"/>
            <person name="Walter F."/>
            <person name="Albersmeier A."/>
            <person name="Kalinowski J."/>
            <person name="Ruckert C."/>
        </authorList>
    </citation>
    <scope>NUCLEOTIDE SEQUENCE</scope>
    <source>
        <strain evidence="2">JCM 17251</strain>
    </source>
</reference>
<dbReference type="RefSeq" id="WP_188859430.1">
    <property type="nucleotide sequence ID" value="NZ_BMOS01000045.1"/>
</dbReference>
<dbReference type="Gene3D" id="2.30.30.290">
    <property type="entry name" value="YopX-like domains"/>
    <property type="match status" value="1"/>
</dbReference>
<dbReference type="SUPFAM" id="SSF159006">
    <property type="entry name" value="YopX-like"/>
    <property type="match status" value="1"/>
</dbReference>
<evidence type="ECO:0000313" key="3">
    <source>
        <dbReference type="Proteomes" id="UP000624041"/>
    </source>
</evidence>
<accession>A0A918D4G9</accession>